<name>A0AC61U8D1_9MICO</name>
<dbReference type="Proteomes" id="UP001059663">
    <property type="component" value="Chromosome"/>
</dbReference>
<protein>
    <submittedName>
        <fullName evidence="1">Uncharacterized protein</fullName>
    </submittedName>
</protein>
<gene>
    <name evidence="1" type="ORF">LP422_10670</name>
</gene>
<dbReference type="EMBL" id="CP087977">
    <property type="protein sequence ID" value="UUZ46204.1"/>
    <property type="molecule type" value="Genomic_DNA"/>
</dbReference>
<accession>A0AC61U8D1</accession>
<evidence type="ECO:0000313" key="2">
    <source>
        <dbReference type="Proteomes" id="UP001059663"/>
    </source>
</evidence>
<sequence length="53" mass="5794">MTNDDETPRQSSPSTPFILRQPSIEDGGEMWRVAGGLADTRPQFFLCLPAVGT</sequence>
<reference evidence="1" key="1">
    <citation type="submission" date="2021-11" db="EMBL/GenBank/DDBJ databases">
        <title>Study of the species diversity of bacterial strains isolated from a unique natural object - Shulgan-Tash cave (Bashkiria).</title>
        <authorList>
            <person name="Sazanova A.L."/>
            <person name="Chirak E.R."/>
            <person name="Safronova V.I."/>
        </authorList>
    </citation>
    <scope>NUCLEOTIDE SEQUENCE</scope>
    <source>
        <strain evidence="1">P1</strain>
    </source>
</reference>
<organism evidence="1 2">
    <name type="scientific">Janibacter limosus</name>
    <dbReference type="NCBI Taxonomy" id="53458"/>
    <lineage>
        <taxon>Bacteria</taxon>
        <taxon>Bacillati</taxon>
        <taxon>Actinomycetota</taxon>
        <taxon>Actinomycetes</taxon>
        <taxon>Micrococcales</taxon>
        <taxon>Intrasporangiaceae</taxon>
        <taxon>Janibacter</taxon>
    </lineage>
</organism>
<proteinExistence type="predicted"/>
<evidence type="ECO:0000313" key="1">
    <source>
        <dbReference type="EMBL" id="UUZ46204.1"/>
    </source>
</evidence>